<dbReference type="InterPro" id="IPR008826">
    <property type="entry name" value="Se-bd"/>
</dbReference>
<reference evidence="7 8" key="1">
    <citation type="submission" date="2018-12" db="EMBL/GenBank/DDBJ databases">
        <authorList>
            <person name="Yu L."/>
        </authorList>
    </citation>
    <scope>NUCLEOTIDE SEQUENCE [LARGE SCALE GENOMIC DNA]</scope>
    <source>
        <strain evidence="7 8">11S</strain>
    </source>
</reference>
<dbReference type="RefSeq" id="WP_126484629.1">
    <property type="nucleotide sequence ID" value="NZ_RXNS01000011.1"/>
</dbReference>
<dbReference type="InterPro" id="IPR015943">
    <property type="entry name" value="WD40/YVTN_repeat-like_dom_sf"/>
</dbReference>
<evidence type="ECO:0000256" key="1">
    <source>
        <dbReference type="ARBA" id="ARBA00005177"/>
    </source>
</evidence>
<dbReference type="Pfam" id="PF05694">
    <property type="entry name" value="SBP56"/>
    <property type="match status" value="1"/>
</dbReference>
<dbReference type="OrthoDB" id="9768634at2"/>
<dbReference type="GO" id="GO:0018549">
    <property type="term" value="F:methanethiol oxidase activity"/>
    <property type="evidence" value="ECO:0007669"/>
    <property type="project" value="UniProtKB-EC"/>
</dbReference>
<keyword evidence="8" id="KW-1185">Reference proteome</keyword>
<evidence type="ECO:0000313" key="8">
    <source>
        <dbReference type="Proteomes" id="UP000267400"/>
    </source>
</evidence>
<dbReference type="EMBL" id="RXNS01000011">
    <property type="protein sequence ID" value="RTR02449.1"/>
    <property type="molecule type" value="Genomic_DNA"/>
</dbReference>
<comment type="pathway">
    <text evidence="1">Organosulfur degradation.</text>
</comment>
<evidence type="ECO:0000256" key="6">
    <source>
        <dbReference type="SAM" id="SignalP"/>
    </source>
</evidence>
<proteinExistence type="inferred from homology"/>
<dbReference type="AlphaFoldDB" id="A0A431V208"/>
<dbReference type="GO" id="GO:0008430">
    <property type="term" value="F:selenium binding"/>
    <property type="evidence" value="ECO:0007669"/>
    <property type="project" value="InterPro"/>
</dbReference>
<dbReference type="PANTHER" id="PTHR23300:SF0">
    <property type="entry name" value="METHANETHIOL OXIDASE"/>
    <property type="match status" value="1"/>
</dbReference>
<feature type="chain" id="PRO_5019109377" description="Methanethiol oxidase" evidence="6">
    <location>
        <begin position="47"/>
        <end position="453"/>
    </location>
</feature>
<gene>
    <name evidence="7" type="ORF">EKG36_12690</name>
</gene>
<evidence type="ECO:0000256" key="2">
    <source>
        <dbReference type="ARBA" id="ARBA00005606"/>
    </source>
</evidence>
<comment type="catalytic activity">
    <reaction evidence="5">
        <text>methanethiol + O2 + H2O = hydrogen sulfide + formaldehyde + H2O2 + H(+)</text>
        <dbReference type="Rhea" id="RHEA:11812"/>
        <dbReference type="ChEBI" id="CHEBI:15377"/>
        <dbReference type="ChEBI" id="CHEBI:15378"/>
        <dbReference type="ChEBI" id="CHEBI:15379"/>
        <dbReference type="ChEBI" id="CHEBI:16007"/>
        <dbReference type="ChEBI" id="CHEBI:16240"/>
        <dbReference type="ChEBI" id="CHEBI:16842"/>
        <dbReference type="ChEBI" id="CHEBI:29919"/>
        <dbReference type="EC" id="1.8.3.4"/>
    </reaction>
</comment>
<evidence type="ECO:0000256" key="4">
    <source>
        <dbReference type="ARBA" id="ARBA00015601"/>
    </source>
</evidence>
<dbReference type="EC" id="1.8.3.4" evidence="3"/>
<evidence type="ECO:0000256" key="5">
    <source>
        <dbReference type="ARBA" id="ARBA00047539"/>
    </source>
</evidence>
<name>A0A431V208_9GAMM</name>
<evidence type="ECO:0000256" key="3">
    <source>
        <dbReference type="ARBA" id="ARBA00012510"/>
    </source>
</evidence>
<sequence length="453" mass="48817">MEPDIVKGPYRGKPAQWGRQGLVPPAVTGCAATLALSALISGAALADEGETDDPRESFLYVVAIDASEEAHPDMLTLVGADPEQPSTYGEIIAVRSLPEAGDNVHHWGYSLDQERLLIPGLFSDRFYVFDVAEDPREPTLVRQEDGLRGESGYIAPHTVTPLEGGVALVSMLGADTPSSGPGGLVLIDDETAAFQRHFGPGPERAPDEGGPEYMYDIAMKPGLNRLVTTTWGYPDDVLKPPYAPNGDSVAVWDLEQETVIQVVSLGEGAGATEADWLHAPESRYGYTIGTDGGAWLWEDEDANGRLDFHRVLSDLGVPCDMTISSDDRYLFIANWFSDNVQQYDIRDPYAPALVGEAAVPHPCMMRLSPDDQRLYVTNSVLTTLDADPEFGPRNDAYGIYLLEVDDPGGLSHVTGDGSAWADFTQVSREGVSGPAGPHMVLFDPGVPIEAGHH</sequence>
<comment type="caution">
    <text evidence="7">The sequence shown here is derived from an EMBL/GenBank/DDBJ whole genome shotgun (WGS) entry which is preliminary data.</text>
</comment>
<protein>
    <recommendedName>
        <fullName evidence="4">Methanethiol oxidase</fullName>
        <ecNumber evidence="3">1.8.3.4</ecNumber>
    </recommendedName>
</protein>
<dbReference type="SUPFAM" id="SSF75011">
    <property type="entry name" value="3-carboxy-cis,cis-mucoante lactonizing enzyme"/>
    <property type="match status" value="1"/>
</dbReference>
<dbReference type="Gene3D" id="2.130.10.10">
    <property type="entry name" value="YVTN repeat-like/Quinoprotein amine dehydrogenase"/>
    <property type="match status" value="1"/>
</dbReference>
<dbReference type="PANTHER" id="PTHR23300">
    <property type="entry name" value="METHANETHIOL OXIDASE"/>
    <property type="match status" value="1"/>
</dbReference>
<dbReference type="Proteomes" id="UP000267400">
    <property type="component" value="Unassembled WGS sequence"/>
</dbReference>
<keyword evidence="6" id="KW-0732">Signal</keyword>
<comment type="similarity">
    <text evidence="2">Belongs to the selenium-binding protein family.</text>
</comment>
<feature type="signal peptide" evidence="6">
    <location>
        <begin position="1"/>
        <end position="46"/>
    </location>
</feature>
<dbReference type="PROSITE" id="PS51257">
    <property type="entry name" value="PROKAR_LIPOPROTEIN"/>
    <property type="match status" value="1"/>
</dbReference>
<accession>A0A431V208</accession>
<evidence type="ECO:0000313" key="7">
    <source>
        <dbReference type="EMBL" id="RTR02449.1"/>
    </source>
</evidence>
<organism evidence="7 8">
    <name type="scientific">Halomonas nitroreducens</name>
    <dbReference type="NCBI Taxonomy" id="447425"/>
    <lineage>
        <taxon>Bacteria</taxon>
        <taxon>Pseudomonadati</taxon>
        <taxon>Pseudomonadota</taxon>
        <taxon>Gammaproteobacteria</taxon>
        <taxon>Oceanospirillales</taxon>
        <taxon>Halomonadaceae</taxon>
        <taxon>Halomonas</taxon>
    </lineage>
</organism>